<proteinExistence type="predicted"/>
<evidence type="ECO:0000313" key="1">
    <source>
        <dbReference type="Proteomes" id="UP000887577"/>
    </source>
</evidence>
<evidence type="ECO:0000313" key="2">
    <source>
        <dbReference type="WBParaSite" id="PSU_v2.g10740.t1"/>
    </source>
</evidence>
<dbReference type="WBParaSite" id="PSU_v2.g10740.t1">
    <property type="protein sequence ID" value="PSU_v2.g10740.t1"/>
    <property type="gene ID" value="PSU_v2.g10740"/>
</dbReference>
<dbReference type="Proteomes" id="UP000887577">
    <property type="component" value="Unplaced"/>
</dbReference>
<organism evidence="1 2">
    <name type="scientific">Panagrolaimus superbus</name>
    <dbReference type="NCBI Taxonomy" id="310955"/>
    <lineage>
        <taxon>Eukaryota</taxon>
        <taxon>Metazoa</taxon>
        <taxon>Ecdysozoa</taxon>
        <taxon>Nematoda</taxon>
        <taxon>Chromadorea</taxon>
        <taxon>Rhabditida</taxon>
        <taxon>Tylenchina</taxon>
        <taxon>Panagrolaimomorpha</taxon>
        <taxon>Panagrolaimoidea</taxon>
        <taxon>Panagrolaimidae</taxon>
        <taxon>Panagrolaimus</taxon>
    </lineage>
</organism>
<sequence>MNPTKRDIFLSTYRHQRFGLPNSIMHYIAKNPKNTKSYEKSVKSCKYFFVQNPILVLDSLMYWRNEWSNGSFTEDWTFTDPSTFRAKIWVNDSINIHPKSSENYIASSIIPKIYPKCGVIGLDLQDQIISCRELMYLCHSVKTLGLECVSVLDDGGTPLSLTVFSKKQLVD</sequence>
<reference evidence="2" key="1">
    <citation type="submission" date="2022-11" db="UniProtKB">
        <authorList>
            <consortium name="WormBaseParasite"/>
        </authorList>
    </citation>
    <scope>IDENTIFICATION</scope>
</reference>
<name>A0A914XRX3_9BILA</name>
<dbReference type="AlphaFoldDB" id="A0A914XRX3"/>
<accession>A0A914XRX3</accession>
<keyword evidence="1" id="KW-1185">Reference proteome</keyword>
<protein>
    <submittedName>
        <fullName evidence="2">Uncharacterized protein</fullName>
    </submittedName>
</protein>